<dbReference type="EMBL" id="GL451606">
    <property type="protein sequence ID" value="EFN78924.1"/>
    <property type="molecule type" value="Genomic_DNA"/>
</dbReference>
<dbReference type="AlphaFoldDB" id="E2BZF3"/>
<proteinExistence type="predicted"/>
<evidence type="ECO:0000313" key="3">
    <source>
        <dbReference type="Proteomes" id="UP000008237"/>
    </source>
</evidence>
<dbReference type="Gene3D" id="3.30.420.10">
    <property type="entry name" value="Ribonuclease H-like superfamily/Ribonuclease H"/>
    <property type="match status" value="1"/>
</dbReference>
<sequence>DNARLHTARRILDFFHEVGINRLDWPANSPDLNPIEHLWDNLGRKVRNHVPAPQSLRELRIILENEWNTITQDETKRLIRSMPDYMDEVIRARGTRTHY</sequence>
<name>E2BZF3_HARSA</name>
<feature type="non-terminal residue" evidence="2">
    <location>
        <position position="99"/>
    </location>
</feature>
<organism evidence="3">
    <name type="scientific">Harpegnathos saltator</name>
    <name type="common">Jerdon's jumping ant</name>
    <dbReference type="NCBI Taxonomy" id="610380"/>
    <lineage>
        <taxon>Eukaryota</taxon>
        <taxon>Metazoa</taxon>
        <taxon>Ecdysozoa</taxon>
        <taxon>Arthropoda</taxon>
        <taxon>Hexapoda</taxon>
        <taxon>Insecta</taxon>
        <taxon>Pterygota</taxon>
        <taxon>Neoptera</taxon>
        <taxon>Endopterygota</taxon>
        <taxon>Hymenoptera</taxon>
        <taxon>Apocrita</taxon>
        <taxon>Aculeata</taxon>
        <taxon>Formicoidea</taxon>
        <taxon>Formicidae</taxon>
        <taxon>Ponerinae</taxon>
        <taxon>Ponerini</taxon>
        <taxon>Harpegnathos</taxon>
    </lineage>
</organism>
<dbReference type="Proteomes" id="UP000008237">
    <property type="component" value="Unassembled WGS sequence"/>
</dbReference>
<keyword evidence="3" id="KW-1185">Reference proteome</keyword>
<dbReference type="OMA" id="NEWNTIT"/>
<protein>
    <submittedName>
        <fullName evidence="2">Transposable element Tc3 transposase</fullName>
    </submittedName>
</protein>
<gene>
    <name evidence="2" type="ORF">EAI_09042</name>
</gene>
<evidence type="ECO:0000313" key="2">
    <source>
        <dbReference type="EMBL" id="EFN78924.1"/>
    </source>
</evidence>
<dbReference type="InterPro" id="IPR038717">
    <property type="entry name" value="Tc1-like_DDE_dom"/>
</dbReference>
<dbReference type="STRING" id="610380.E2BZF3"/>
<feature type="non-terminal residue" evidence="2">
    <location>
        <position position="1"/>
    </location>
</feature>
<feature type="domain" description="Tc1-like transposase DDE" evidence="1">
    <location>
        <begin position="1"/>
        <end position="51"/>
    </location>
</feature>
<dbReference type="InterPro" id="IPR036397">
    <property type="entry name" value="RNaseH_sf"/>
</dbReference>
<dbReference type="GO" id="GO:0003676">
    <property type="term" value="F:nucleic acid binding"/>
    <property type="evidence" value="ECO:0007669"/>
    <property type="project" value="InterPro"/>
</dbReference>
<dbReference type="InParanoid" id="E2BZF3"/>
<evidence type="ECO:0000259" key="1">
    <source>
        <dbReference type="Pfam" id="PF13358"/>
    </source>
</evidence>
<accession>E2BZF3</accession>
<dbReference type="Pfam" id="PF13358">
    <property type="entry name" value="DDE_3"/>
    <property type="match status" value="1"/>
</dbReference>
<reference evidence="2 3" key="1">
    <citation type="journal article" date="2010" name="Science">
        <title>Genomic comparison of the ants Camponotus floridanus and Harpegnathos saltator.</title>
        <authorList>
            <person name="Bonasio R."/>
            <person name="Zhang G."/>
            <person name="Ye C."/>
            <person name="Mutti N.S."/>
            <person name="Fang X."/>
            <person name="Qin N."/>
            <person name="Donahue G."/>
            <person name="Yang P."/>
            <person name="Li Q."/>
            <person name="Li C."/>
            <person name="Zhang P."/>
            <person name="Huang Z."/>
            <person name="Berger S.L."/>
            <person name="Reinberg D."/>
            <person name="Wang J."/>
            <person name="Liebig J."/>
        </authorList>
    </citation>
    <scope>NUCLEOTIDE SEQUENCE [LARGE SCALE GENOMIC DNA]</scope>
    <source>
        <strain evidence="2 3">R22 G/1</strain>
    </source>
</reference>